<organism evidence="2 3">
    <name type="scientific">Pristionchus entomophagus</name>
    <dbReference type="NCBI Taxonomy" id="358040"/>
    <lineage>
        <taxon>Eukaryota</taxon>
        <taxon>Metazoa</taxon>
        <taxon>Ecdysozoa</taxon>
        <taxon>Nematoda</taxon>
        <taxon>Chromadorea</taxon>
        <taxon>Rhabditida</taxon>
        <taxon>Rhabditina</taxon>
        <taxon>Diplogasteromorpha</taxon>
        <taxon>Diplogasteroidea</taxon>
        <taxon>Neodiplogasteridae</taxon>
        <taxon>Pristionchus</taxon>
    </lineage>
</organism>
<dbReference type="AlphaFoldDB" id="A0AAV5T1M3"/>
<sequence length="252" mass="28802">MCLVQFIFPYDLILLYRILCMTNTTSSTGSTIGKFYILIQRYFILKGLSFDEQKWSGRTMRRLIAIQIFFPLLISLIYGLGDYKTKMKDGILILNGASDSTTVAIKVVNNIIYATFIIYGFIFIFLYRRSFKRMKRHAEAGTLSNLVNKQRVMVIFVLGCTITHLIKALHQIVWTIAAAMGNQTFIEAVYPLYPYANGLANFASPIILFLCFRRVRWLLVEGCISPTRKGSTVHSNRTISHSSSDTIEISRF</sequence>
<evidence type="ECO:0000256" key="1">
    <source>
        <dbReference type="SAM" id="Phobius"/>
    </source>
</evidence>
<proteinExistence type="predicted"/>
<keyword evidence="1" id="KW-0812">Transmembrane</keyword>
<protein>
    <recommendedName>
        <fullName evidence="4">G protein-coupled receptor</fullName>
    </recommendedName>
</protein>
<reference evidence="2" key="1">
    <citation type="submission" date="2023-10" db="EMBL/GenBank/DDBJ databases">
        <title>Genome assembly of Pristionchus species.</title>
        <authorList>
            <person name="Yoshida K."/>
            <person name="Sommer R.J."/>
        </authorList>
    </citation>
    <scope>NUCLEOTIDE SEQUENCE</scope>
    <source>
        <strain evidence="2">RS0144</strain>
    </source>
</reference>
<feature type="transmembrane region" description="Helical" evidence="1">
    <location>
        <begin position="192"/>
        <end position="212"/>
    </location>
</feature>
<evidence type="ECO:0000313" key="2">
    <source>
        <dbReference type="EMBL" id="GMS89208.1"/>
    </source>
</evidence>
<dbReference type="EMBL" id="BTSX01000003">
    <property type="protein sequence ID" value="GMS89208.1"/>
    <property type="molecule type" value="Genomic_DNA"/>
</dbReference>
<feature type="transmembrane region" description="Helical" evidence="1">
    <location>
        <begin position="63"/>
        <end position="81"/>
    </location>
</feature>
<accession>A0AAV5T1M3</accession>
<dbReference type="PANTHER" id="PTHR31552">
    <property type="entry name" value="SERPENTINE RECEPTOR CLASS GAMMA"/>
    <property type="match status" value="1"/>
</dbReference>
<dbReference type="PANTHER" id="PTHR31552:SF31">
    <property type="entry name" value="SERPENTINE RECEPTOR CLASS GAMMA"/>
    <property type="match status" value="1"/>
</dbReference>
<keyword evidence="1" id="KW-1133">Transmembrane helix</keyword>
<gene>
    <name evidence="2" type="ORF">PENTCL1PPCAC_11383</name>
</gene>
<name>A0AAV5T1M3_9BILA</name>
<evidence type="ECO:0008006" key="4">
    <source>
        <dbReference type="Google" id="ProtNLM"/>
    </source>
</evidence>
<feature type="transmembrane region" description="Helical" evidence="1">
    <location>
        <begin position="107"/>
        <end position="127"/>
    </location>
</feature>
<feature type="transmembrane region" description="Helical" evidence="1">
    <location>
        <begin position="152"/>
        <end position="180"/>
    </location>
</feature>
<keyword evidence="1" id="KW-0472">Membrane</keyword>
<dbReference type="Proteomes" id="UP001432027">
    <property type="component" value="Unassembled WGS sequence"/>
</dbReference>
<evidence type="ECO:0000313" key="3">
    <source>
        <dbReference type="Proteomes" id="UP001432027"/>
    </source>
</evidence>
<keyword evidence="3" id="KW-1185">Reference proteome</keyword>
<comment type="caution">
    <text evidence="2">The sequence shown here is derived from an EMBL/GenBank/DDBJ whole genome shotgun (WGS) entry which is preliminary data.</text>
</comment>